<dbReference type="InterPro" id="IPR036020">
    <property type="entry name" value="WW_dom_sf"/>
</dbReference>
<evidence type="ECO:0000313" key="3">
    <source>
        <dbReference type="EnsemblMetazoa" id="AMAM016872-PA"/>
    </source>
</evidence>
<feature type="compositionally biased region" description="Low complexity" evidence="1">
    <location>
        <begin position="153"/>
        <end position="164"/>
    </location>
</feature>
<dbReference type="Pfam" id="PF00397">
    <property type="entry name" value="WW"/>
    <property type="match status" value="1"/>
</dbReference>
<dbReference type="VEuPathDB" id="VectorBase:AMAM016872"/>
<evidence type="ECO:0000313" key="4">
    <source>
        <dbReference type="Proteomes" id="UP000075901"/>
    </source>
</evidence>
<feature type="domain" description="WW" evidence="2">
    <location>
        <begin position="69"/>
        <end position="102"/>
    </location>
</feature>
<reference evidence="3" key="2">
    <citation type="submission" date="2020-05" db="UniProtKB">
        <authorList>
            <consortium name="EnsemblMetazoa"/>
        </authorList>
    </citation>
    <scope>IDENTIFICATION</scope>
    <source>
        <strain evidence="3">maculatus3</strain>
    </source>
</reference>
<dbReference type="EnsemblMetazoa" id="AMAM016872-RA">
    <property type="protein sequence ID" value="AMAM016872-PA"/>
    <property type="gene ID" value="AMAM016872"/>
</dbReference>
<dbReference type="SUPFAM" id="SSF51045">
    <property type="entry name" value="WW domain"/>
    <property type="match status" value="1"/>
</dbReference>
<dbReference type="Proteomes" id="UP000075901">
    <property type="component" value="Unassembled WGS sequence"/>
</dbReference>
<feature type="region of interest" description="Disordered" evidence="1">
    <location>
        <begin position="144"/>
        <end position="175"/>
    </location>
</feature>
<organism evidence="3 4">
    <name type="scientific">Anopheles maculatus</name>
    <dbReference type="NCBI Taxonomy" id="74869"/>
    <lineage>
        <taxon>Eukaryota</taxon>
        <taxon>Metazoa</taxon>
        <taxon>Ecdysozoa</taxon>
        <taxon>Arthropoda</taxon>
        <taxon>Hexapoda</taxon>
        <taxon>Insecta</taxon>
        <taxon>Pterygota</taxon>
        <taxon>Neoptera</taxon>
        <taxon>Endopterygota</taxon>
        <taxon>Diptera</taxon>
        <taxon>Nematocera</taxon>
        <taxon>Culicoidea</taxon>
        <taxon>Culicidae</taxon>
        <taxon>Anophelinae</taxon>
        <taxon>Anopheles</taxon>
        <taxon>Anopheles maculatus group</taxon>
    </lineage>
</organism>
<dbReference type="CDD" id="cd00201">
    <property type="entry name" value="WW"/>
    <property type="match status" value="1"/>
</dbReference>
<reference evidence="4" key="1">
    <citation type="submission" date="2013-09" db="EMBL/GenBank/DDBJ databases">
        <title>The Genome Sequence of Anopheles maculatus species B.</title>
        <authorList>
            <consortium name="The Broad Institute Genomics Platform"/>
            <person name="Neafsey D.E."/>
            <person name="Besansky N."/>
            <person name="Howell P."/>
            <person name="Walton C."/>
            <person name="Young S.K."/>
            <person name="Zeng Q."/>
            <person name="Gargeya S."/>
            <person name="Fitzgerald M."/>
            <person name="Haas B."/>
            <person name="Abouelleil A."/>
            <person name="Allen A.W."/>
            <person name="Alvarado L."/>
            <person name="Arachchi H.M."/>
            <person name="Berlin A.M."/>
            <person name="Chapman S.B."/>
            <person name="Gainer-Dewar J."/>
            <person name="Goldberg J."/>
            <person name="Griggs A."/>
            <person name="Gujja S."/>
            <person name="Hansen M."/>
            <person name="Howarth C."/>
            <person name="Imamovic A."/>
            <person name="Ireland A."/>
            <person name="Larimer J."/>
            <person name="McCowan C."/>
            <person name="Murphy C."/>
            <person name="Pearson M."/>
            <person name="Poon T.W."/>
            <person name="Priest M."/>
            <person name="Roberts A."/>
            <person name="Saif S."/>
            <person name="Shea T."/>
            <person name="Sisk P."/>
            <person name="Sykes S."/>
            <person name="Wortman J."/>
            <person name="Nusbaum C."/>
            <person name="Birren B."/>
        </authorList>
    </citation>
    <scope>NUCLEOTIDE SEQUENCE [LARGE SCALE GENOMIC DNA]</scope>
    <source>
        <strain evidence="4">maculatus3</strain>
    </source>
</reference>
<dbReference type="Gene3D" id="2.20.70.10">
    <property type="match status" value="1"/>
</dbReference>
<keyword evidence="4" id="KW-1185">Reference proteome</keyword>
<protein>
    <submittedName>
        <fullName evidence="3">WW domain-containing protein</fullName>
    </submittedName>
</protein>
<sequence>MSLHYLYQRLELVKRSQDDPDPVKGQIIVSLMSRDSATGGTPLAIVSPAGDVRVPDDDDAADDTLIVEQQLPQGWEERSTQNGRTYYVNHYTKTTQWPRPTEPAGPTVVRQQVVNNAGITTITTAVATPLTANGNVNGGGVPPQQQHILGSPTNNNNNNHNTANGEESGCPTIPA</sequence>
<dbReference type="PROSITE" id="PS01159">
    <property type="entry name" value="WW_DOMAIN_1"/>
    <property type="match status" value="1"/>
</dbReference>
<evidence type="ECO:0000256" key="1">
    <source>
        <dbReference type="SAM" id="MobiDB-lite"/>
    </source>
</evidence>
<dbReference type="InterPro" id="IPR001202">
    <property type="entry name" value="WW_dom"/>
</dbReference>
<accession>A0A182T025</accession>
<name>A0A182T025_9DIPT</name>
<dbReference type="AlphaFoldDB" id="A0A182T025"/>
<evidence type="ECO:0000259" key="2">
    <source>
        <dbReference type="PROSITE" id="PS50020"/>
    </source>
</evidence>
<proteinExistence type="predicted"/>
<dbReference type="PROSITE" id="PS50020">
    <property type="entry name" value="WW_DOMAIN_2"/>
    <property type="match status" value="1"/>
</dbReference>
<dbReference type="SMART" id="SM00456">
    <property type="entry name" value="WW"/>
    <property type="match status" value="1"/>
</dbReference>